<dbReference type="InterPro" id="IPR008339">
    <property type="entry name" value="Dishevelled_fam"/>
</dbReference>
<dbReference type="GO" id="GO:0005829">
    <property type="term" value="C:cytosol"/>
    <property type="evidence" value="ECO:0007669"/>
    <property type="project" value="TreeGrafter"/>
</dbReference>
<dbReference type="InterPro" id="IPR036390">
    <property type="entry name" value="WH_DNA-bd_sf"/>
</dbReference>
<dbReference type="SUPFAM" id="SSF54236">
    <property type="entry name" value="Ubiquitin-like"/>
    <property type="match status" value="1"/>
</dbReference>
<dbReference type="SMART" id="SM00049">
    <property type="entry name" value="DEP"/>
    <property type="match status" value="1"/>
</dbReference>
<dbReference type="OrthoDB" id="10031689at2759"/>
<dbReference type="WBParaSite" id="HNAJ_0001015401-mRNA-1">
    <property type="protein sequence ID" value="HNAJ_0001015401-mRNA-1"/>
    <property type="gene ID" value="HNAJ_0001015401"/>
</dbReference>
<evidence type="ECO:0000256" key="1">
    <source>
        <dbReference type="ARBA" id="ARBA00004496"/>
    </source>
</evidence>
<dbReference type="PROSITE" id="PS50106">
    <property type="entry name" value="PDZ"/>
    <property type="match status" value="1"/>
</dbReference>
<feature type="domain" description="PDZ" evidence="8">
    <location>
        <begin position="304"/>
        <end position="376"/>
    </location>
</feature>
<dbReference type="Gene3D" id="2.30.42.10">
    <property type="match status" value="1"/>
</dbReference>
<feature type="compositionally biased region" description="Polar residues" evidence="7">
    <location>
        <begin position="688"/>
        <end position="700"/>
    </location>
</feature>
<dbReference type="FunFam" id="2.30.42.10:FF:000014">
    <property type="entry name" value="Segment polarity protein dishevelled homolog DVL-3"/>
    <property type="match status" value="1"/>
</dbReference>
<feature type="compositionally biased region" description="Low complexity" evidence="7">
    <location>
        <begin position="465"/>
        <end position="480"/>
    </location>
</feature>
<keyword evidence="12" id="KW-1185">Reference proteome</keyword>
<evidence type="ECO:0000256" key="3">
    <source>
        <dbReference type="ARBA" id="ARBA00022473"/>
    </source>
</evidence>
<dbReference type="GO" id="GO:0005109">
    <property type="term" value="F:frizzled binding"/>
    <property type="evidence" value="ECO:0007669"/>
    <property type="project" value="TreeGrafter"/>
</dbReference>
<feature type="compositionally biased region" description="Gly residues" evidence="7">
    <location>
        <begin position="430"/>
        <end position="445"/>
    </location>
</feature>
<dbReference type="STRING" id="102285.A0A158QIT3"/>
<dbReference type="Gene3D" id="2.40.240.130">
    <property type="match status" value="1"/>
</dbReference>
<feature type="domain" description="DIX" evidence="10">
    <location>
        <begin position="7"/>
        <end position="88"/>
    </location>
</feature>
<evidence type="ECO:0000256" key="5">
    <source>
        <dbReference type="ARBA" id="ARBA00022687"/>
    </source>
</evidence>
<dbReference type="SUPFAM" id="SSF50156">
    <property type="entry name" value="PDZ domain-like"/>
    <property type="match status" value="1"/>
</dbReference>
<dbReference type="CDD" id="cd04438">
    <property type="entry name" value="DEP_dishevelled"/>
    <property type="match status" value="1"/>
</dbReference>
<protein>
    <submittedName>
        <fullName evidence="13">Dishevelled</fullName>
    </submittedName>
</protein>
<dbReference type="InterPro" id="IPR036034">
    <property type="entry name" value="PDZ_sf"/>
</dbReference>
<dbReference type="PROSITE" id="PS50186">
    <property type="entry name" value="DEP"/>
    <property type="match status" value="1"/>
</dbReference>
<evidence type="ECO:0000259" key="8">
    <source>
        <dbReference type="PROSITE" id="PS50106"/>
    </source>
</evidence>
<evidence type="ECO:0000259" key="10">
    <source>
        <dbReference type="PROSITE" id="PS50841"/>
    </source>
</evidence>
<feature type="region of interest" description="Disordered" evidence="7">
    <location>
        <begin position="425"/>
        <end position="524"/>
    </location>
</feature>
<feature type="compositionally biased region" description="Polar residues" evidence="7">
    <location>
        <begin position="255"/>
        <end position="265"/>
    </location>
</feature>
<keyword evidence="5 6" id="KW-0879">Wnt signaling pathway</keyword>
<evidence type="ECO:0000313" key="12">
    <source>
        <dbReference type="Proteomes" id="UP000278807"/>
    </source>
</evidence>
<dbReference type="InterPro" id="IPR001158">
    <property type="entry name" value="DIX"/>
</dbReference>
<dbReference type="Pfam" id="PF00610">
    <property type="entry name" value="DEP"/>
    <property type="match status" value="1"/>
</dbReference>
<evidence type="ECO:0000259" key="9">
    <source>
        <dbReference type="PROSITE" id="PS50186"/>
    </source>
</evidence>
<dbReference type="SMART" id="SM00228">
    <property type="entry name" value="PDZ"/>
    <property type="match status" value="1"/>
</dbReference>
<reference evidence="11 12" key="2">
    <citation type="submission" date="2018-11" db="EMBL/GenBank/DDBJ databases">
        <authorList>
            <consortium name="Pathogen Informatics"/>
        </authorList>
    </citation>
    <scope>NUCLEOTIDE SEQUENCE [LARGE SCALE GENOMIC DNA]</scope>
</reference>
<feature type="region of interest" description="Disordered" evidence="7">
    <location>
        <begin position="834"/>
        <end position="937"/>
    </location>
</feature>
<dbReference type="InterPro" id="IPR036388">
    <property type="entry name" value="WH-like_DNA-bd_sf"/>
</dbReference>
<dbReference type="FunFam" id="2.40.240.130:FF:000001">
    <property type="entry name" value="Segment polarity protein dishevelled homolog DVL-1"/>
    <property type="match status" value="1"/>
</dbReference>
<dbReference type="Proteomes" id="UP000278807">
    <property type="component" value="Unassembled WGS sequence"/>
</dbReference>
<dbReference type="PANTHER" id="PTHR10878:SF25">
    <property type="entry name" value="SEGMENT POLARITY PROTEIN DISHEVELLED"/>
    <property type="match status" value="1"/>
</dbReference>
<feature type="compositionally biased region" description="Basic and acidic residues" evidence="7">
    <location>
        <begin position="121"/>
        <end position="130"/>
    </location>
</feature>
<dbReference type="Gene3D" id="1.10.10.10">
    <property type="entry name" value="Winged helix-like DNA-binding domain superfamily/Winged helix DNA-binding domain"/>
    <property type="match status" value="1"/>
</dbReference>
<feature type="region of interest" description="Disordered" evidence="7">
    <location>
        <begin position="242"/>
        <end position="277"/>
    </location>
</feature>
<organism evidence="13">
    <name type="scientific">Rodentolepis nana</name>
    <name type="common">Dwarf tapeworm</name>
    <name type="synonym">Hymenolepis nana</name>
    <dbReference type="NCBI Taxonomy" id="102285"/>
    <lineage>
        <taxon>Eukaryota</taxon>
        <taxon>Metazoa</taxon>
        <taxon>Spiralia</taxon>
        <taxon>Lophotrochozoa</taxon>
        <taxon>Platyhelminthes</taxon>
        <taxon>Cestoda</taxon>
        <taxon>Eucestoda</taxon>
        <taxon>Cyclophyllidea</taxon>
        <taxon>Hymenolepididae</taxon>
        <taxon>Rodentolepis</taxon>
    </lineage>
</organism>
<dbReference type="Pfam" id="PF02377">
    <property type="entry name" value="Dishevelled"/>
    <property type="match status" value="1"/>
</dbReference>
<feature type="region of interest" description="Disordered" evidence="7">
    <location>
        <begin position="118"/>
        <end position="141"/>
    </location>
</feature>
<evidence type="ECO:0000256" key="2">
    <source>
        <dbReference type="ARBA" id="ARBA00008735"/>
    </source>
</evidence>
<evidence type="ECO:0000256" key="4">
    <source>
        <dbReference type="ARBA" id="ARBA00022490"/>
    </source>
</evidence>
<keyword evidence="4" id="KW-0963">Cytoplasm</keyword>
<dbReference type="InterPro" id="IPR003351">
    <property type="entry name" value="Dishevelled_protein_dom"/>
</dbReference>
<dbReference type="Pfam" id="PF00778">
    <property type="entry name" value="DIX"/>
    <property type="match status" value="1"/>
</dbReference>
<dbReference type="InterPro" id="IPR001478">
    <property type="entry name" value="PDZ"/>
</dbReference>
<dbReference type="InterPro" id="IPR015506">
    <property type="entry name" value="Dsh/Dvl-rel"/>
</dbReference>
<dbReference type="Pfam" id="PF00595">
    <property type="entry name" value="PDZ"/>
    <property type="match status" value="1"/>
</dbReference>
<dbReference type="CDD" id="cd06717">
    <property type="entry name" value="PDZ_Dishevelled-like"/>
    <property type="match status" value="1"/>
</dbReference>
<comment type="similarity">
    <text evidence="2">Belongs to the DSH family.</text>
</comment>
<feature type="compositionally biased region" description="Gly residues" evidence="7">
    <location>
        <begin position="741"/>
        <end position="750"/>
    </location>
</feature>
<evidence type="ECO:0000256" key="6">
    <source>
        <dbReference type="PROSITE-ProRule" id="PRU00069"/>
    </source>
</evidence>
<evidence type="ECO:0000313" key="11">
    <source>
        <dbReference type="EMBL" id="VDO07305.1"/>
    </source>
</evidence>
<feature type="compositionally biased region" description="Polar residues" evidence="7">
    <location>
        <begin position="753"/>
        <end position="769"/>
    </location>
</feature>
<proteinExistence type="inferred from homology"/>
<gene>
    <name evidence="11" type="ORF">HNAJ_LOCUS10155</name>
</gene>
<keyword evidence="3" id="KW-0217">Developmental protein</keyword>
<feature type="compositionally biased region" description="Low complexity" evidence="7">
    <location>
        <begin position="703"/>
        <end position="728"/>
    </location>
</feature>
<feature type="domain" description="DEP" evidence="9">
    <location>
        <begin position="580"/>
        <end position="654"/>
    </location>
</feature>
<dbReference type="EMBL" id="UZAE01012901">
    <property type="protein sequence ID" value="VDO07305.1"/>
    <property type="molecule type" value="Genomic_DNA"/>
</dbReference>
<feature type="compositionally biased region" description="Polar residues" evidence="7">
    <location>
        <begin position="790"/>
        <end position="801"/>
    </location>
</feature>
<evidence type="ECO:0000313" key="13">
    <source>
        <dbReference type="WBParaSite" id="HNAJ_0001015401-mRNA-1"/>
    </source>
</evidence>
<sequence>MATVPPNDGTRVIYYVDEEDTPYLVKLNAPAESVTLGDFKLALNKPNCKFFFKSIDDDFGVVKEEITDDSAKLPCFNGRVISWLVSNDNCTGSSDGGSGLNAAKLAALAGAQIGDGTQIPEKGRFSEKKMNGNGKKNTDDCDTCTEDTESVQSGGQDHIAPLRSFHDYKHGSRYGGGHHYHRHHFGASAGNGIYGGGGGPGSSVSSSGRHHHHHHRGIYGTGGGGGGSSVYEAPSSMMSSDLDSTSFFESDGESSRFSGATGTTMSSRYGRHRQRRRRRRLLPISRASSFSSITDSTMSLNIITVTLNMDSVNFLGISIVGQSTKSGDDGIYVGSIMKGGAVAQDGRIEPGDMILEVNGISFEDMSNDDAVRTLREQVQNPGPITLVVAKCWDANPRGGYFTIPRQEPVRPIDPRAWVLHTNAMTANGHTHGGGNGGQGQAGGSGSSTSSGEDSVSTIGNRRRTGSGNNAVGVPGGNQQQQGGGFSIAAMLAQQQQQQQQQRFKQQQGSQPQPQQSLLPSGFRAPPQATSCMLPGFSNQGAQSVVTLSSSIPETERFCLPPEPLTVATDVKTVIRAMMLPDSGLDIRDRVWLKITLPSAFIGSDLVDWLYRNVEGFADRRDCRKYAVNLLKFGLIRHTVNKSTFSEQCYYVFGDITGDFSALSLEEVDSVSEIGALVAAQQNWSHSTASTSLTVGGNCSPQVPMASQPQPTPSTQATQQQQMAVSSSAGPFGIPSSVFHSAGGGGGGGKLVPGQTQHAGQNGFRMNNNGLVDMPMQRIMSSGSSSSSSSCESATENTLSTTDKVDLKGVGGGSGLSPFLPMATSSFRVPPKLEQNVIQQQQQQQQKVVTPPTHKNPVGGSGGGNAECRSSSSGSSCCSEEDEHTHPGTGMLPQQQIQAPPSSLIPGGHSGKPFPPPRASSPPPTMASPGLYLNTASS</sequence>
<feature type="region of interest" description="Disordered" evidence="7">
    <location>
        <begin position="196"/>
        <end position="227"/>
    </location>
</feature>
<dbReference type="SUPFAM" id="SSF46785">
    <property type="entry name" value="Winged helix' DNA-binding domain"/>
    <property type="match status" value="1"/>
</dbReference>
<dbReference type="FunFam" id="1.10.10.10:FF:000040">
    <property type="entry name" value="segment polarity protein dishevelled homolog DVL-3"/>
    <property type="match status" value="1"/>
</dbReference>
<feature type="compositionally biased region" description="Low complexity" evidence="7">
    <location>
        <begin position="780"/>
        <end position="789"/>
    </location>
</feature>
<feature type="compositionally biased region" description="Low complexity" evidence="7">
    <location>
        <begin position="493"/>
        <end position="515"/>
    </location>
</feature>
<feature type="compositionally biased region" description="Low complexity" evidence="7">
    <location>
        <begin position="866"/>
        <end position="877"/>
    </location>
</feature>
<feature type="compositionally biased region" description="Polar residues" evidence="7">
    <location>
        <begin position="891"/>
        <end position="900"/>
    </location>
</feature>
<dbReference type="InterPro" id="IPR029071">
    <property type="entry name" value="Ubiquitin-like_domsf"/>
</dbReference>
<dbReference type="GO" id="GO:0060070">
    <property type="term" value="P:canonical Wnt signaling pathway"/>
    <property type="evidence" value="ECO:0007669"/>
    <property type="project" value="TreeGrafter"/>
</dbReference>
<comment type="subcellular location">
    <subcellularLocation>
        <location evidence="1">Cytoplasm</location>
    </subcellularLocation>
</comment>
<name>A0A158QIT3_RODNA</name>
<dbReference type="PANTHER" id="PTHR10878">
    <property type="entry name" value="SEGMENT POLARITY PROTEIN DISHEVELLED"/>
    <property type="match status" value="1"/>
</dbReference>
<reference evidence="13" key="1">
    <citation type="submission" date="2016-04" db="UniProtKB">
        <authorList>
            <consortium name="WormBaseParasite"/>
        </authorList>
    </citation>
    <scope>IDENTIFICATION</scope>
</reference>
<feature type="compositionally biased region" description="Basic residues" evidence="7">
    <location>
        <begin position="208"/>
        <end position="217"/>
    </location>
</feature>
<dbReference type="GO" id="GO:0035556">
    <property type="term" value="P:intracellular signal transduction"/>
    <property type="evidence" value="ECO:0007669"/>
    <property type="project" value="InterPro"/>
</dbReference>
<feature type="compositionally biased region" description="Pro residues" evidence="7">
    <location>
        <begin position="912"/>
        <end position="925"/>
    </location>
</feature>
<dbReference type="InterPro" id="IPR038207">
    <property type="entry name" value="DIX_dom_sf"/>
</dbReference>
<dbReference type="AlphaFoldDB" id="A0A158QIT3"/>
<accession>A0A158QIT3</accession>
<dbReference type="PROSITE" id="PS50841">
    <property type="entry name" value="DIX"/>
    <property type="match status" value="1"/>
</dbReference>
<evidence type="ECO:0000256" key="7">
    <source>
        <dbReference type="SAM" id="MobiDB-lite"/>
    </source>
</evidence>
<dbReference type="InterPro" id="IPR000591">
    <property type="entry name" value="DEP_dom"/>
</dbReference>
<feature type="region of interest" description="Disordered" evidence="7">
    <location>
        <begin position="688"/>
        <end position="815"/>
    </location>
</feature>
<dbReference type="PRINTS" id="PR01760">
    <property type="entry name" value="DISHEVELLED"/>
</dbReference>
<dbReference type="SMART" id="SM00021">
    <property type="entry name" value="DAX"/>
    <property type="match status" value="1"/>
</dbReference>